<keyword evidence="3" id="KW-1185">Reference proteome</keyword>
<dbReference type="EMBL" id="JAGPXD010000002">
    <property type="protein sequence ID" value="KAH7369195.1"/>
    <property type="molecule type" value="Genomic_DNA"/>
</dbReference>
<dbReference type="PANTHER" id="PTHR13211">
    <property type="entry name" value="TELOMERASE CAJAL BODY PROTEIN 1"/>
    <property type="match status" value="1"/>
</dbReference>
<dbReference type="InterPro" id="IPR051150">
    <property type="entry name" value="SWT21/TCAB1_mRNA_Telomere"/>
</dbReference>
<dbReference type="Proteomes" id="UP000813385">
    <property type="component" value="Unassembled WGS sequence"/>
</dbReference>
<evidence type="ECO:0000313" key="2">
    <source>
        <dbReference type="EMBL" id="KAH7369195.1"/>
    </source>
</evidence>
<dbReference type="OrthoDB" id="239865at2759"/>
<organism evidence="2 3">
    <name type="scientific">Plectosphaerella cucumerina</name>
    <dbReference type="NCBI Taxonomy" id="40658"/>
    <lineage>
        <taxon>Eukaryota</taxon>
        <taxon>Fungi</taxon>
        <taxon>Dikarya</taxon>
        <taxon>Ascomycota</taxon>
        <taxon>Pezizomycotina</taxon>
        <taxon>Sordariomycetes</taxon>
        <taxon>Hypocreomycetidae</taxon>
        <taxon>Glomerellales</taxon>
        <taxon>Plectosphaerellaceae</taxon>
        <taxon>Plectosphaerella</taxon>
    </lineage>
</organism>
<feature type="region of interest" description="Disordered" evidence="1">
    <location>
        <begin position="24"/>
        <end position="47"/>
    </location>
</feature>
<protein>
    <submittedName>
        <fullName evidence="2">WD repeat-containing protein</fullName>
    </submittedName>
</protein>
<dbReference type="SUPFAM" id="SSF50978">
    <property type="entry name" value="WD40 repeat-like"/>
    <property type="match status" value="1"/>
</dbReference>
<proteinExistence type="predicted"/>
<reference evidence="2" key="1">
    <citation type="journal article" date="2021" name="Nat. Commun.">
        <title>Genetic determinants of endophytism in the Arabidopsis root mycobiome.</title>
        <authorList>
            <person name="Mesny F."/>
            <person name="Miyauchi S."/>
            <person name="Thiergart T."/>
            <person name="Pickel B."/>
            <person name="Atanasova L."/>
            <person name="Karlsson M."/>
            <person name="Huettel B."/>
            <person name="Barry K.W."/>
            <person name="Haridas S."/>
            <person name="Chen C."/>
            <person name="Bauer D."/>
            <person name="Andreopoulos W."/>
            <person name="Pangilinan J."/>
            <person name="LaButti K."/>
            <person name="Riley R."/>
            <person name="Lipzen A."/>
            <person name="Clum A."/>
            <person name="Drula E."/>
            <person name="Henrissat B."/>
            <person name="Kohler A."/>
            <person name="Grigoriev I.V."/>
            <person name="Martin F.M."/>
            <person name="Hacquard S."/>
        </authorList>
    </citation>
    <scope>NUCLEOTIDE SEQUENCE</scope>
    <source>
        <strain evidence="2">MPI-CAGE-AT-0016</strain>
    </source>
</reference>
<dbReference type="Gene3D" id="2.130.10.10">
    <property type="entry name" value="YVTN repeat-like/Quinoprotein amine dehydrogenase"/>
    <property type="match status" value="1"/>
</dbReference>
<evidence type="ECO:0000256" key="1">
    <source>
        <dbReference type="SAM" id="MobiDB-lite"/>
    </source>
</evidence>
<gene>
    <name evidence="2" type="ORF">B0T11DRAFT_296730</name>
</gene>
<evidence type="ECO:0000313" key="3">
    <source>
        <dbReference type="Proteomes" id="UP000813385"/>
    </source>
</evidence>
<dbReference type="PANTHER" id="PTHR13211:SF0">
    <property type="entry name" value="TELOMERASE CAJAL BODY PROTEIN 1"/>
    <property type="match status" value="1"/>
</dbReference>
<comment type="caution">
    <text evidence="2">The sequence shown here is derived from an EMBL/GenBank/DDBJ whole genome shotgun (WGS) entry which is preliminary data.</text>
</comment>
<feature type="compositionally biased region" description="Polar residues" evidence="1">
    <location>
        <begin position="24"/>
        <end position="45"/>
    </location>
</feature>
<sequence>MSLEEEITAARCVHMGNFHPCTLHTMSSPQGSSNDEPASIQNSGPSPRVTLVAEASTSTSSHPTSFYRNAQWTADGTSIIASTSDNKLCTYVLPENLLGDNGRDPLPLQPQGLLQLPEPFYAAAPSPYFSLQDPSTHTVLLSPKDHPLQLHRLFPDHHPGTPSQICNYKLIRKETEEYITAESLLWTWPGTHFLVGSSNRLDYFDVMRTGSDGPTLTIATIPSKRHTLKGGGVGMKGMVSALSIQAPSSSATPLVAAGTWTRWLGLYDLARSNKPVSNWSVRGVVDATFDTPDDGGGVVQTIWSPCGRYLVINERRASSILVYDVRGTGQPINALVGRATDTQQRLTCDVFAGDESSGGGFEVWAGTGDGTVMVWEGVGSRPGLLDKSWSFAAHESPVGASVLHPSGSVVATCSGAWTITSDADVSSSSETHNGMASLGSSAASITKDCRVGVWAIGMGGQHQTEDV</sequence>
<dbReference type="InterPro" id="IPR036322">
    <property type="entry name" value="WD40_repeat_dom_sf"/>
</dbReference>
<name>A0A8K0X7A7_9PEZI</name>
<dbReference type="InterPro" id="IPR015943">
    <property type="entry name" value="WD40/YVTN_repeat-like_dom_sf"/>
</dbReference>
<accession>A0A8K0X7A7</accession>
<dbReference type="AlphaFoldDB" id="A0A8K0X7A7"/>